<keyword evidence="3" id="KW-1003">Cell membrane</keyword>
<dbReference type="Proteomes" id="UP000192660">
    <property type="component" value="Unassembled WGS sequence"/>
</dbReference>
<evidence type="ECO:0000256" key="3">
    <source>
        <dbReference type="ARBA" id="ARBA00022475"/>
    </source>
</evidence>
<evidence type="ECO:0000256" key="1">
    <source>
        <dbReference type="ARBA" id="ARBA00004651"/>
    </source>
</evidence>
<feature type="transmembrane region" description="Helical" evidence="7">
    <location>
        <begin position="106"/>
        <end position="123"/>
    </location>
</feature>
<dbReference type="GO" id="GO:0005886">
    <property type="term" value="C:plasma membrane"/>
    <property type="evidence" value="ECO:0007669"/>
    <property type="project" value="UniProtKB-SubCell"/>
</dbReference>
<evidence type="ECO:0000256" key="2">
    <source>
        <dbReference type="ARBA" id="ARBA00022448"/>
    </source>
</evidence>
<feature type="transmembrane region" description="Helical" evidence="7">
    <location>
        <begin position="235"/>
        <end position="255"/>
    </location>
</feature>
<feature type="transmembrane region" description="Helical" evidence="7">
    <location>
        <begin position="383"/>
        <end position="400"/>
    </location>
</feature>
<evidence type="ECO:0000313" key="9">
    <source>
        <dbReference type="EMBL" id="SMC07094.1"/>
    </source>
</evidence>
<keyword evidence="6 7" id="KW-0472">Membrane</keyword>
<dbReference type="EMBL" id="FWWY01000001">
    <property type="protein sequence ID" value="SMC07094.1"/>
    <property type="molecule type" value="Genomic_DNA"/>
</dbReference>
<dbReference type="RefSeq" id="WP_020374879.1">
    <property type="nucleotide sequence ID" value="NZ_FWWY01000001.1"/>
</dbReference>
<feature type="domain" description="Major facilitator superfamily (MFS) profile" evidence="8">
    <location>
        <begin position="40"/>
        <end position="402"/>
    </location>
</feature>
<evidence type="ECO:0000313" key="10">
    <source>
        <dbReference type="Proteomes" id="UP000192660"/>
    </source>
</evidence>
<feature type="transmembrane region" description="Helical" evidence="7">
    <location>
        <begin position="267"/>
        <end position="288"/>
    </location>
</feature>
<gene>
    <name evidence="9" type="ORF">SAMN00768000_3200</name>
</gene>
<sequence>MTHFLPQYISFLSSCHAKGVLWRELKGAIPAIIPFRRQLHPLWFFAQTFVIGLDLYIVSPLLPAISRQYHQPPSMVSLLVTIFALTYAISSPVWGIFADHYTRRRLALLGLLLFLGGDLLTALEPPFRYLLWSRAIAAVGAAGFTPSLYAYIADTTFIHHRGRTMSIASAGFSSATFLGIPLGLIIADVWTWSTAFWLIFVLALLSWGITWKFWTVSKHDIVPQNPSICPDSRLAVNYIVTALAYAGFGAVYTYLPLDLTQSYHFSPLRLTVFMMAFGLFGLLGTLGAGYLSDRVGHLRVIRWALLAETLLLLGLRHPWTGAILWLGLLLFSLVTSYTPVLKALVSAKGAKGLALSWNNAAMYFGLSLGALGMGMLWPYGMTTIYLSATIFTTLAYVMTLRL</sequence>
<feature type="transmembrane region" description="Helical" evidence="7">
    <location>
        <begin position="323"/>
        <end position="345"/>
    </location>
</feature>
<feature type="transmembrane region" description="Helical" evidence="7">
    <location>
        <begin position="357"/>
        <end position="377"/>
    </location>
</feature>
<protein>
    <submittedName>
        <fullName evidence="9">Predicted arabinose efflux permease, MFS family</fullName>
    </submittedName>
</protein>
<organism evidence="9 10">
    <name type="scientific">Sulfobacillus thermosulfidooxidans (strain DSM 9293 / VKM B-1269 / AT-1)</name>
    <dbReference type="NCBI Taxonomy" id="929705"/>
    <lineage>
        <taxon>Bacteria</taxon>
        <taxon>Bacillati</taxon>
        <taxon>Bacillota</taxon>
        <taxon>Clostridia</taxon>
        <taxon>Eubacteriales</taxon>
        <taxon>Clostridiales Family XVII. Incertae Sedis</taxon>
        <taxon>Sulfobacillus</taxon>
    </lineage>
</organism>
<evidence type="ECO:0000259" key="8">
    <source>
        <dbReference type="PROSITE" id="PS50850"/>
    </source>
</evidence>
<proteinExistence type="predicted"/>
<dbReference type="PANTHER" id="PTHR43124:SF3">
    <property type="entry name" value="CHLORAMPHENICOL EFFLUX PUMP RV0191"/>
    <property type="match status" value="1"/>
</dbReference>
<dbReference type="Pfam" id="PF07690">
    <property type="entry name" value="MFS_1"/>
    <property type="match status" value="2"/>
</dbReference>
<keyword evidence="4 7" id="KW-0812">Transmembrane</keyword>
<accession>A0A1W1WLA4</accession>
<dbReference type="STRING" id="28034.BFX07_06355"/>
<dbReference type="PROSITE" id="PS50850">
    <property type="entry name" value="MFS"/>
    <property type="match status" value="1"/>
</dbReference>
<feature type="transmembrane region" description="Helical" evidence="7">
    <location>
        <begin position="74"/>
        <end position="94"/>
    </location>
</feature>
<keyword evidence="10" id="KW-1185">Reference proteome</keyword>
<dbReference type="SUPFAM" id="SSF103473">
    <property type="entry name" value="MFS general substrate transporter"/>
    <property type="match status" value="1"/>
</dbReference>
<dbReference type="InterPro" id="IPR036259">
    <property type="entry name" value="MFS_trans_sf"/>
</dbReference>
<reference evidence="10" key="1">
    <citation type="submission" date="2017-04" db="EMBL/GenBank/DDBJ databases">
        <authorList>
            <person name="Varghese N."/>
            <person name="Submissions S."/>
        </authorList>
    </citation>
    <scope>NUCLEOTIDE SEQUENCE [LARGE SCALE GENOMIC DNA]</scope>
    <source>
        <strain evidence="10">DSM 9293</strain>
    </source>
</reference>
<feature type="transmembrane region" description="Helical" evidence="7">
    <location>
        <begin position="164"/>
        <end position="186"/>
    </location>
</feature>
<dbReference type="PANTHER" id="PTHR43124">
    <property type="entry name" value="PURINE EFFLUX PUMP PBUE"/>
    <property type="match status" value="1"/>
</dbReference>
<feature type="transmembrane region" description="Helical" evidence="7">
    <location>
        <begin position="129"/>
        <end position="152"/>
    </location>
</feature>
<dbReference type="InterPro" id="IPR050189">
    <property type="entry name" value="MFS_Efflux_Transporters"/>
</dbReference>
<keyword evidence="5 7" id="KW-1133">Transmembrane helix</keyword>
<feature type="transmembrane region" description="Helical" evidence="7">
    <location>
        <begin position="42"/>
        <end position="62"/>
    </location>
</feature>
<dbReference type="GO" id="GO:0022857">
    <property type="term" value="F:transmembrane transporter activity"/>
    <property type="evidence" value="ECO:0007669"/>
    <property type="project" value="InterPro"/>
</dbReference>
<evidence type="ECO:0000256" key="4">
    <source>
        <dbReference type="ARBA" id="ARBA00022692"/>
    </source>
</evidence>
<feature type="transmembrane region" description="Helical" evidence="7">
    <location>
        <begin position="300"/>
        <end position="317"/>
    </location>
</feature>
<evidence type="ECO:0000256" key="5">
    <source>
        <dbReference type="ARBA" id="ARBA00022989"/>
    </source>
</evidence>
<keyword evidence="2" id="KW-0813">Transport</keyword>
<dbReference type="InterPro" id="IPR011701">
    <property type="entry name" value="MFS"/>
</dbReference>
<evidence type="ECO:0000256" key="7">
    <source>
        <dbReference type="SAM" id="Phobius"/>
    </source>
</evidence>
<feature type="transmembrane region" description="Helical" evidence="7">
    <location>
        <begin position="192"/>
        <end position="214"/>
    </location>
</feature>
<dbReference type="InterPro" id="IPR020846">
    <property type="entry name" value="MFS_dom"/>
</dbReference>
<evidence type="ECO:0000256" key="6">
    <source>
        <dbReference type="ARBA" id="ARBA00023136"/>
    </source>
</evidence>
<dbReference type="Gene3D" id="1.20.1250.20">
    <property type="entry name" value="MFS general substrate transporter like domains"/>
    <property type="match status" value="2"/>
</dbReference>
<dbReference type="OrthoDB" id="9816041at2"/>
<name>A0A1W1WLA4_SULTA</name>
<comment type="subcellular location">
    <subcellularLocation>
        <location evidence="1">Cell membrane</location>
        <topology evidence="1">Multi-pass membrane protein</topology>
    </subcellularLocation>
</comment>
<dbReference type="AlphaFoldDB" id="A0A1W1WLA4"/>